<evidence type="ECO:0000313" key="4">
    <source>
        <dbReference type="WBParaSite" id="jg2744"/>
    </source>
</evidence>
<evidence type="ECO:0000313" key="3">
    <source>
        <dbReference type="Proteomes" id="UP000887574"/>
    </source>
</evidence>
<dbReference type="Proteomes" id="UP000887574">
    <property type="component" value="Unplaced"/>
</dbReference>
<name>A0A915E5E3_9BILA</name>
<feature type="transmembrane region" description="Helical" evidence="2">
    <location>
        <begin position="185"/>
        <end position="203"/>
    </location>
</feature>
<dbReference type="AlphaFoldDB" id="A0A915E5E3"/>
<feature type="region of interest" description="Disordered" evidence="1">
    <location>
        <begin position="1"/>
        <end position="35"/>
    </location>
</feature>
<accession>A0A915E5E3</accession>
<keyword evidence="2" id="KW-0472">Membrane</keyword>
<organism evidence="3 4">
    <name type="scientific">Ditylenchus dipsaci</name>
    <dbReference type="NCBI Taxonomy" id="166011"/>
    <lineage>
        <taxon>Eukaryota</taxon>
        <taxon>Metazoa</taxon>
        <taxon>Ecdysozoa</taxon>
        <taxon>Nematoda</taxon>
        <taxon>Chromadorea</taxon>
        <taxon>Rhabditida</taxon>
        <taxon>Tylenchina</taxon>
        <taxon>Tylenchomorpha</taxon>
        <taxon>Sphaerularioidea</taxon>
        <taxon>Anguinidae</taxon>
        <taxon>Anguininae</taxon>
        <taxon>Ditylenchus</taxon>
    </lineage>
</organism>
<keyword evidence="3" id="KW-1185">Reference proteome</keyword>
<proteinExistence type="predicted"/>
<protein>
    <submittedName>
        <fullName evidence="4">MARVEL domain-containing protein</fullName>
    </submittedName>
</protein>
<evidence type="ECO:0000256" key="1">
    <source>
        <dbReference type="SAM" id="MobiDB-lite"/>
    </source>
</evidence>
<evidence type="ECO:0000256" key="2">
    <source>
        <dbReference type="SAM" id="Phobius"/>
    </source>
</evidence>
<feature type="transmembrane region" description="Helical" evidence="2">
    <location>
        <begin position="159"/>
        <end position="179"/>
    </location>
</feature>
<reference evidence="4" key="1">
    <citation type="submission" date="2022-11" db="UniProtKB">
        <authorList>
            <consortium name="WormBaseParasite"/>
        </authorList>
    </citation>
    <scope>IDENTIFICATION</scope>
</reference>
<feature type="transmembrane region" description="Helical" evidence="2">
    <location>
        <begin position="115"/>
        <end position="138"/>
    </location>
</feature>
<keyword evidence="2" id="KW-1133">Transmembrane helix</keyword>
<dbReference type="WBParaSite" id="jg2744">
    <property type="protein sequence ID" value="jg2744"/>
    <property type="gene ID" value="jg2744"/>
</dbReference>
<sequence>MATDKQPSETVADPAGQSSSTSIDAPAPSLEKISPGVTTVSEVTVGEVMPSPGVPPTTHTKPPLRFDREFHNDPSNQLKFVQLATGAFAFVLTNNCYPNQYAGYCTNTLYSFFQLFNVVCVHGFFFIGTIILALCSLLSVPDAYYRYNFPLLEKFYTTLASAMYLLACAVVVINIFHVIPLNFSFIWLFQVGATIVAFLAYFCDFWRRWEKPEPHGVV</sequence>
<keyword evidence="2" id="KW-0812">Transmembrane</keyword>